<evidence type="ECO:0000313" key="5">
    <source>
        <dbReference type="Proteomes" id="UP000078397"/>
    </source>
</evidence>
<dbReference type="KEGG" id="pchm:VFPPC_13022"/>
<keyword evidence="3" id="KW-0732">Signal</keyword>
<dbReference type="Gene3D" id="2.130.10.10">
    <property type="entry name" value="YVTN repeat-like/Quinoprotein amine dehydrogenase"/>
    <property type="match status" value="1"/>
</dbReference>
<comment type="caution">
    <text evidence="4">The sequence shown here is derived from an EMBL/GenBank/DDBJ whole genome shotgun (WGS) entry which is preliminary data.</text>
</comment>
<gene>
    <name evidence="4" type="ORF">VFPPC_13022</name>
</gene>
<evidence type="ECO:0000256" key="1">
    <source>
        <dbReference type="ARBA" id="ARBA00005564"/>
    </source>
</evidence>
<dbReference type="PANTHER" id="PTHR30344">
    <property type="entry name" value="6-PHOSPHOGLUCONOLACTONASE-RELATED"/>
    <property type="match status" value="1"/>
</dbReference>
<comment type="similarity">
    <text evidence="1">Belongs to the cycloisomerase 2 family.</text>
</comment>
<evidence type="ECO:0000256" key="3">
    <source>
        <dbReference type="SAM" id="SignalP"/>
    </source>
</evidence>
<dbReference type="InterPro" id="IPR015943">
    <property type="entry name" value="WD40/YVTN_repeat-like_dom_sf"/>
</dbReference>
<dbReference type="InterPro" id="IPR011048">
    <property type="entry name" value="Haem_d1_sf"/>
</dbReference>
<reference evidence="4 5" key="1">
    <citation type="journal article" date="2016" name="PLoS Pathog.">
        <title>Biosynthesis of antibiotic leucinostatins in bio-control fungus Purpureocillium lilacinum and their inhibition on phytophthora revealed by genome mining.</title>
        <authorList>
            <person name="Wang G."/>
            <person name="Liu Z."/>
            <person name="Lin R."/>
            <person name="Li E."/>
            <person name="Mao Z."/>
            <person name="Ling J."/>
            <person name="Yang Y."/>
            <person name="Yin W.B."/>
            <person name="Xie B."/>
        </authorList>
    </citation>
    <scope>NUCLEOTIDE SEQUENCE [LARGE SCALE GENOMIC DNA]</scope>
    <source>
        <strain evidence="4">170</strain>
    </source>
</reference>
<feature type="signal peptide" evidence="3">
    <location>
        <begin position="1"/>
        <end position="16"/>
    </location>
</feature>
<evidence type="ECO:0000256" key="2">
    <source>
        <dbReference type="SAM" id="MobiDB-lite"/>
    </source>
</evidence>
<dbReference type="RefSeq" id="XP_018149590.1">
    <property type="nucleotide sequence ID" value="XM_018290799.1"/>
</dbReference>
<dbReference type="EMBL" id="LSBJ02000001">
    <property type="protein sequence ID" value="OAQ73507.1"/>
    <property type="molecule type" value="Genomic_DNA"/>
</dbReference>
<organism evidence="4 5">
    <name type="scientific">Pochonia chlamydosporia 170</name>
    <dbReference type="NCBI Taxonomy" id="1380566"/>
    <lineage>
        <taxon>Eukaryota</taxon>
        <taxon>Fungi</taxon>
        <taxon>Dikarya</taxon>
        <taxon>Ascomycota</taxon>
        <taxon>Pezizomycotina</taxon>
        <taxon>Sordariomycetes</taxon>
        <taxon>Hypocreomycetidae</taxon>
        <taxon>Hypocreales</taxon>
        <taxon>Clavicipitaceae</taxon>
        <taxon>Pochonia</taxon>
    </lineage>
</organism>
<feature type="chain" id="PRO_5008102407" evidence="3">
    <location>
        <begin position="17"/>
        <end position="377"/>
    </location>
</feature>
<dbReference type="SUPFAM" id="SSF51004">
    <property type="entry name" value="C-terminal (heme d1) domain of cytochrome cd1-nitrite reductase"/>
    <property type="match status" value="1"/>
</dbReference>
<dbReference type="GO" id="GO:0017057">
    <property type="term" value="F:6-phosphogluconolactonase activity"/>
    <property type="evidence" value="ECO:0007669"/>
    <property type="project" value="TreeGrafter"/>
</dbReference>
<dbReference type="Pfam" id="PF10282">
    <property type="entry name" value="Lactonase"/>
    <property type="match status" value="1"/>
</dbReference>
<keyword evidence="5" id="KW-1185">Reference proteome</keyword>
<evidence type="ECO:0000313" key="4">
    <source>
        <dbReference type="EMBL" id="OAQ73507.1"/>
    </source>
</evidence>
<dbReference type="Proteomes" id="UP000078397">
    <property type="component" value="Unassembled WGS sequence"/>
</dbReference>
<dbReference type="GeneID" id="28854793"/>
<dbReference type="InterPro" id="IPR050282">
    <property type="entry name" value="Cycloisomerase_2"/>
</dbReference>
<dbReference type="AlphaFoldDB" id="A0A179G6T6"/>
<dbReference type="PANTHER" id="PTHR30344:SF1">
    <property type="entry name" value="6-PHOSPHOGLUCONOLACTONASE"/>
    <property type="match status" value="1"/>
</dbReference>
<dbReference type="OrthoDB" id="9972196at2759"/>
<proteinExistence type="inferred from homology"/>
<dbReference type="InterPro" id="IPR019405">
    <property type="entry name" value="Lactonase_7-beta_prop"/>
</dbReference>
<accession>A0A179G6T6</accession>
<feature type="region of interest" description="Disordered" evidence="2">
    <location>
        <begin position="139"/>
        <end position="164"/>
    </location>
</feature>
<protein>
    <submittedName>
        <fullName evidence="4">Carboxy-cis,cis-muconate cyclase</fullName>
    </submittedName>
</protein>
<dbReference type="STRING" id="1380566.A0A179G6T6"/>
<sequence>MLTQLLLAAATASALSIPSNNMTGTAKLLLGTPNTISIADFDGTKFSIASKKSFSGNPTWMVFDEGKLYAVDENSATTHLLKVDLAGNKIDEVSTTSGSNGVVHLELTKDKTQMLGAAYGSAAIDVFDTQGGLKYVKSIKSDDQVGPNPTRQDKPHPHQSVMDPSGRFFAVNDLGTDKILILDSQDGFKIVNHVPVQPGGCGPRHGAFHPVGAEKASHYVVLCEIKNLVVTYSLKYGGAKGIEFTEVQSISTFKSQADMPATAAAGELVIAPDNKSVYVSNRLTGGDTDNIAHFRVAGNDFKLEFVGLTSTGGKLPRMFSVSTDGKTLLVGNQDGKLGLVALKRNDDGSLVQAPVASLEMSQFPGEKAGPSFVQQVA</sequence>
<name>A0A179G6T6_METCM</name>